<keyword evidence="1" id="KW-1133">Transmembrane helix</keyword>
<reference evidence="2 3" key="1">
    <citation type="submission" date="2024-10" db="EMBL/GenBank/DDBJ databases">
        <title>The Natural Products Discovery Center: Release of the First 8490 Sequenced Strains for Exploring Actinobacteria Biosynthetic Diversity.</title>
        <authorList>
            <person name="Kalkreuter E."/>
            <person name="Kautsar S.A."/>
            <person name="Yang D."/>
            <person name="Bader C.D."/>
            <person name="Teijaro C.N."/>
            <person name="Fluegel L."/>
            <person name="Davis C.M."/>
            <person name="Simpson J.R."/>
            <person name="Lauterbach L."/>
            <person name="Steele A.D."/>
            <person name="Gui C."/>
            <person name="Meng S."/>
            <person name="Li G."/>
            <person name="Viehrig K."/>
            <person name="Ye F."/>
            <person name="Su P."/>
            <person name="Kiefer A.F."/>
            <person name="Nichols A."/>
            <person name="Cepeda A.J."/>
            <person name="Yan W."/>
            <person name="Fan B."/>
            <person name="Jiang Y."/>
            <person name="Adhikari A."/>
            <person name="Zheng C.-J."/>
            <person name="Schuster L."/>
            <person name="Cowan T.M."/>
            <person name="Smanski M.J."/>
            <person name="Chevrette M.G."/>
            <person name="De Carvalho L.P.S."/>
            <person name="Shen B."/>
        </authorList>
    </citation>
    <scope>NUCLEOTIDE SEQUENCE [LARGE SCALE GENOMIC DNA]</scope>
    <source>
        <strain evidence="2 3">NPDC002593</strain>
    </source>
</reference>
<accession>A0ABW6S7S0</accession>
<feature type="transmembrane region" description="Helical" evidence="1">
    <location>
        <begin position="75"/>
        <end position="98"/>
    </location>
</feature>
<dbReference type="RefSeq" id="WP_051193213.1">
    <property type="nucleotide sequence ID" value="NZ_JBIAQY010000013.1"/>
</dbReference>
<evidence type="ECO:0000313" key="3">
    <source>
        <dbReference type="Proteomes" id="UP001601992"/>
    </source>
</evidence>
<gene>
    <name evidence="2" type="ORF">ACFYXQ_31645</name>
</gene>
<evidence type="ECO:0000256" key="1">
    <source>
        <dbReference type="SAM" id="Phobius"/>
    </source>
</evidence>
<dbReference type="Proteomes" id="UP001601992">
    <property type="component" value="Unassembled WGS sequence"/>
</dbReference>
<organism evidence="2 3">
    <name type="scientific">Nocardia jiangxiensis</name>
    <dbReference type="NCBI Taxonomy" id="282685"/>
    <lineage>
        <taxon>Bacteria</taxon>
        <taxon>Bacillati</taxon>
        <taxon>Actinomycetota</taxon>
        <taxon>Actinomycetes</taxon>
        <taxon>Mycobacteriales</taxon>
        <taxon>Nocardiaceae</taxon>
        <taxon>Nocardia</taxon>
    </lineage>
</organism>
<dbReference type="EMBL" id="JBIAQY010000013">
    <property type="protein sequence ID" value="MFF3572338.1"/>
    <property type="molecule type" value="Genomic_DNA"/>
</dbReference>
<keyword evidence="1" id="KW-0472">Membrane</keyword>
<proteinExistence type="predicted"/>
<comment type="caution">
    <text evidence="2">The sequence shown here is derived from an EMBL/GenBank/DDBJ whole genome shotgun (WGS) entry which is preliminary data.</text>
</comment>
<name>A0ABW6S7S0_9NOCA</name>
<evidence type="ECO:0000313" key="2">
    <source>
        <dbReference type="EMBL" id="MFF3572338.1"/>
    </source>
</evidence>
<keyword evidence="1" id="KW-0812">Transmembrane</keyword>
<protein>
    <submittedName>
        <fullName evidence="2">LysM peptidoglycan-binding domain-containing protein</fullName>
    </submittedName>
</protein>
<keyword evidence="3" id="KW-1185">Reference proteome</keyword>
<sequence length="165" mass="17223">MRTTISEIEITASDSGLDAVMPGHRPRAAGVRSREVRAGRLRTARPPSGGMRYDRPRVRFAETPHPQARVEQARIGFAALALAALLSALAVGGLLGIAQLRAGAVSSPTTTVVQVHEGEPLAEVAVRVAPGVPVRETVDRIVQLNSLQGTQVAAGGTLIVPTSGR</sequence>